<evidence type="ECO:0000259" key="8">
    <source>
        <dbReference type="SMART" id="SM00642"/>
    </source>
</evidence>
<dbReference type="InterPro" id="IPR006047">
    <property type="entry name" value="GH13_cat_dom"/>
</dbReference>
<sequence>MAAAGKPESEAVVDRSSLVYGRIPIEQVSPVVHDGRRPATALPGESIRVAATVYREGHDALGVSAVLRGPDGEERQRVTLELKAKGTDRYEGWLTPESEGEWSFTVEGWSDVFGTWHHDAAIKLAVGQDVELMMDEGALVFERAAAETDRPEEQRRLFAKVSDHLKDRSIPAGQRFAEATDRGILAAVAARPIRALVTESRAYPLRVERDKAGRGAWYEFFPRSEGAEWDPETGRWRSGTLVTAAQRLDAVAGMGFDVIYLPPIHPIGVAHRKGPNNSLTPGPGDPGSPWAVGAAEGGHDTIHPDLGGFDDFDAFVDRAESLGLEVALDLALQASPDHPWVQSHPEWFTTRADGTIAYAENPPKKYQDIYPVNFDNDPEGISREVLRIVELWISHGVRIFRVDNPHTKPLWFWEWLLGKVYEIDPGVVFLAEAFTRPAMMQGLAKAGFQQSYSYFTWRNAKWELEEYLQEISHETSAHYRPNFFVNTPDILTDYFVHGGRPAFKIRAALAATASPVWGMYAGYELYENVQRPGAEEAIDNEKYEYRPRDFEGAEARGDSLAPYVRRLNQIRREHPALLDLQNLTLHNTDDDAVLCYSKTKTVMDDDGEHEDTLIVVVNTDPHAVRMANIDLDLNELGLRPEDVGDDGAFAADDLLTGASWRWGERVWVRLDPFYEPVHIVQVRRSR</sequence>
<dbReference type="GO" id="GO:0016758">
    <property type="term" value="F:hexosyltransferase activity"/>
    <property type="evidence" value="ECO:0007669"/>
    <property type="project" value="UniProtKB-UniRule"/>
</dbReference>
<dbReference type="EC" id="2.4.99.16" evidence="6"/>
<dbReference type="InterPro" id="IPR013780">
    <property type="entry name" value="Glyco_hydro_b"/>
</dbReference>
<evidence type="ECO:0000256" key="7">
    <source>
        <dbReference type="SAM" id="MobiDB-lite"/>
    </source>
</evidence>
<dbReference type="InterPro" id="IPR017853">
    <property type="entry name" value="GH"/>
</dbReference>
<protein>
    <recommendedName>
        <fullName evidence="6">Alpha-1,4-glucan:maltose-1-phosphate maltosyltransferase</fullName>
        <shortName evidence="6">GMPMT</shortName>
        <ecNumber evidence="6">2.4.99.16</ecNumber>
    </recommendedName>
    <alternativeName>
        <fullName evidence="6">(1-&gt;4)-alpha-D-glucan:maltose-1-phosphate alpha-D-maltosyltransferase</fullName>
    </alternativeName>
</protein>
<organism evidence="9 10">
    <name type="scientific">Kocuria coralli</name>
    <dbReference type="NCBI Taxonomy" id="1461025"/>
    <lineage>
        <taxon>Bacteria</taxon>
        <taxon>Bacillati</taxon>
        <taxon>Actinomycetota</taxon>
        <taxon>Actinomycetes</taxon>
        <taxon>Micrococcales</taxon>
        <taxon>Micrococcaceae</taxon>
        <taxon>Kocuria</taxon>
    </lineage>
</organism>
<evidence type="ECO:0000256" key="1">
    <source>
        <dbReference type="ARBA" id="ARBA00011738"/>
    </source>
</evidence>
<dbReference type="Gene3D" id="3.20.20.80">
    <property type="entry name" value="Glycosidases"/>
    <property type="match status" value="1"/>
</dbReference>
<dbReference type="Gene3D" id="2.60.40.1180">
    <property type="entry name" value="Golgi alpha-mannosidase II"/>
    <property type="match status" value="1"/>
</dbReference>
<dbReference type="AlphaFoldDB" id="A0A5J5KXF9"/>
<dbReference type="GO" id="GO:0030979">
    <property type="term" value="P:alpha-glucan biosynthetic process"/>
    <property type="evidence" value="ECO:0007669"/>
    <property type="project" value="UniProtKB-UniRule"/>
</dbReference>
<dbReference type="Pfam" id="PF11896">
    <property type="entry name" value="GlgE_dom_N_S"/>
    <property type="match status" value="1"/>
</dbReference>
<dbReference type="Gene3D" id="1.20.58.80">
    <property type="entry name" value="Phosphotransferase system, lactose/cellobiose-type IIA subunit"/>
    <property type="match status" value="1"/>
</dbReference>
<dbReference type="HAMAP" id="MF_02124">
    <property type="entry name" value="GlgE"/>
    <property type="match status" value="1"/>
</dbReference>
<feature type="site" description="Transition state stabilizer" evidence="6">
    <location>
        <position position="489"/>
    </location>
</feature>
<reference evidence="9 10" key="1">
    <citation type="submission" date="2019-05" db="EMBL/GenBank/DDBJ databases">
        <title>Kocuria coralli sp. nov., a novel actinobacterium isolated from coral reef seawater.</title>
        <authorList>
            <person name="Li J."/>
        </authorList>
    </citation>
    <scope>NUCLEOTIDE SEQUENCE [LARGE SCALE GENOMIC DNA]</scope>
    <source>
        <strain evidence="9 10">SCSIO 13007</strain>
    </source>
</reference>
<evidence type="ECO:0000313" key="9">
    <source>
        <dbReference type="EMBL" id="KAA9393516.1"/>
    </source>
</evidence>
<dbReference type="CDD" id="cd11344">
    <property type="entry name" value="AmyAc_GlgE_like"/>
    <property type="match status" value="1"/>
</dbReference>
<feature type="region of interest" description="Disordered" evidence="7">
    <location>
        <begin position="273"/>
        <end position="297"/>
    </location>
</feature>
<evidence type="ECO:0000256" key="4">
    <source>
        <dbReference type="ARBA" id="ARBA00023277"/>
    </source>
</evidence>
<comment type="caution">
    <text evidence="9">The sequence shown here is derived from an EMBL/GenBank/DDBJ whole genome shotgun (WGS) entry which is preliminary data.</text>
</comment>
<dbReference type="PANTHER" id="PTHR47786:SF2">
    <property type="entry name" value="GLYCOSYL HYDROLASE FAMILY 13 CATALYTIC DOMAIN-CONTAINING PROTEIN"/>
    <property type="match status" value="1"/>
</dbReference>
<dbReference type="SUPFAM" id="SSF51445">
    <property type="entry name" value="(Trans)glycosidases"/>
    <property type="match status" value="1"/>
</dbReference>
<feature type="active site" description="Nucleophile" evidence="6">
    <location>
        <position position="403"/>
    </location>
</feature>
<evidence type="ECO:0000256" key="5">
    <source>
        <dbReference type="ARBA" id="ARBA00048735"/>
    </source>
</evidence>
<feature type="active site" description="Proton donor" evidence="6">
    <location>
        <position position="432"/>
    </location>
</feature>
<comment type="function">
    <text evidence="6">Maltosyltransferase that uses maltose 1-phosphate (M1P) as the sugar donor to elongate linear or branched alpha-(1-&gt;4)-glucans. Is involved in a branched alpha-glucan biosynthetic pathway from trehalose, together with TreS, Mak and GlgB.</text>
</comment>
<dbReference type="OrthoDB" id="9805159at2"/>
<evidence type="ECO:0000256" key="2">
    <source>
        <dbReference type="ARBA" id="ARBA00022676"/>
    </source>
</evidence>
<evidence type="ECO:0000256" key="6">
    <source>
        <dbReference type="HAMAP-Rule" id="MF_02124"/>
    </source>
</evidence>
<evidence type="ECO:0000313" key="10">
    <source>
        <dbReference type="Proteomes" id="UP000325957"/>
    </source>
</evidence>
<comment type="subunit">
    <text evidence="1 6">Homodimer.</text>
</comment>
<dbReference type="InterPro" id="IPR026585">
    <property type="entry name" value="GlgE"/>
</dbReference>
<proteinExistence type="inferred from homology"/>
<dbReference type="EMBL" id="SZWF01000018">
    <property type="protein sequence ID" value="KAA9393516.1"/>
    <property type="molecule type" value="Genomic_DNA"/>
</dbReference>
<keyword evidence="3 6" id="KW-0808">Transferase</keyword>
<accession>A0A5J5KXF9</accession>
<feature type="binding site" evidence="6">
    <location>
        <position position="404"/>
    </location>
    <ligand>
        <name>alpha-maltose 1-phosphate</name>
        <dbReference type="ChEBI" id="CHEBI:63576"/>
    </ligand>
</feature>
<dbReference type="SMART" id="SM00642">
    <property type="entry name" value="Aamy"/>
    <property type="match status" value="1"/>
</dbReference>
<feature type="binding site" evidence="6">
    <location>
        <position position="368"/>
    </location>
    <ligand>
        <name>alpha-maltose 1-phosphate</name>
        <dbReference type="ChEBI" id="CHEBI:63576"/>
    </ligand>
</feature>
<dbReference type="GO" id="GO:0004553">
    <property type="term" value="F:hydrolase activity, hydrolyzing O-glycosyl compounds"/>
    <property type="evidence" value="ECO:0007669"/>
    <property type="project" value="InterPro"/>
</dbReference>
<keyword evidence="10" id="KW-1185">Reference proteome</keyword>
<gene>
    <name evidence="6" type="primary">glgE</name>
    <name evidence="9" type="ORF">FCK90_11725</name>
</gene>
<feature type="binding site" evidence="6">
    <location>
        <position position="333"/>
    </location>
    <ligand>
        <name>alpha-maltose 1-phosphate</name>
        <dbReference type="ChEBI" id="CHEBI:63576"/>
    </ligand>
</feature>
<dbReference type="PANTHER" id="PTHR47786">
    <property type="entry name" value="ALPHA-1,4-GLUCAN:MALTOSE-1-PHOSPHATE MALTOSYLTRANSFERASE"/>
    <property type="match status" value="1"/>
</dbReference>
<name>A0A5J5KXF9_9MICC</name>
<keyword evidence="4 6" id="KW-0119">Carbohydrate metabolism</keyword>
<dbReference type="Gene3D" id="2.60.40.10">
    <property type="entry name" value="Immunoglobulins"/>
    <property type="match status" value="1"/>
</dbReference>
<dbReference type="Pfam" id="PF21702">
    <property type="entry name" value="GLGE_C"/>
    <property type="match status" value="1"/>
</dbReference>
<feature type="domain" description="Glycosyl hydrolase family 13 catalytic" evidence="8">
    <location>
        <begin position="215"/>
        <end position="571"/>
    </location>
</feature>
<evidence type="ECO:0000256" key="3">
    <source>
        <dbReference type="ARBA" id="ARBA00022679"/>
    </source>
</evidence>
<dbReference type="RefSeq" id="WP_158034550.1">
    <property type="nucleotide sequence ID" value="NZ_ML708623.1"/>
</dbReference>
<dbReference type="Proteomes" id="UP000325957">
    <property type="component" value="Unassembled WGS sequence"/>
</dbReference>
<comment type="similarity">
    <text evidence="6">Belongs to the glycosyl hydrolase 13 family. GlgE subfamily.</text>
</comment>
<feature type="binding site" evidence="6">
    <location>
        <begin position="542"/>
        <end position="543"/>
    </location>
    <ligand>
        <name>alpha-maltose 1-phosphate</name>
        <dbReference type="ChEBI" id="CHEBI:63576"/>
    </ligand>
</feature>
<comment type="catalytic activity">
    <reaction evidence="5 6">
        <text>alpha-maltose 1-phosphate + [(1-&gt;4)-alpha-D-glucosyl](n) = [(1-&gt;4)-alpha-D-glucosyl](n+2) + phosphate</text>
        <dbReference type="Rhea" id="RHEA:42692"/>
        <dbReference type="Rhea" id="RHEA-COMP:9584"/>
        <dbReference type="Rhea" id="RHEA-COMP:10183"/>
        <dbReference type="ChEBI" id="CHEBI:15444"/>
        <dbReference type="ChEBI" id="CHEBI:43474"/>
        <dbReference type="ChEBI" id="CHEBI:63576"/>
        <dbReference type="EC" id="2.4.99.16"/>
    </reaction>
</comment>
<dbReference type="InterPro" id="IPR049171">
    <property type="entry name" value="GLGE_C"/>
</dbReference>
<dbReference type="InterPro" id="IPR021828">
    <property type="entry name" value="GlgE_dom_N/S"/>
</dbReference>
<keyword evidence="2 6" id="KW-0328">Glycosyltransferase</keyword>
<dbReference type="InterPro" id="IPR013783">
    <property type="entry name" value="Ig-like_fold"/>
</dbReference>
<feature type="binding site" evidence="6">
    <location>
        <position position="273"/>
    </location>
    <ligand>
        <name>alpha-maltose 1-phosphate</name>
        <dbReference type="ChEBI" id="CHEBI:63576"/>
    </ligand>
</feature>